<dbReference type="Pfam" id="PF22022">
    <property type="entry name" value="Phage_int_M"/>
    <property type="match status" value="1"/>
</dbReference>
<sequence length="436" mass="49651">MAKLIVPLSELQVKNAKPKDKPYKLSDGGGLFVEVMPSGSRIWRWKFRQANGKENALTFGPYPEITLQDAREKRLAARRLMLQGIDPAKHRDDAKRLLKERAANTFEKIAREWHANRVPTWSERTAKNVLQRLEADIFPAIGRRPIDELKHLDVIAALRKIEERGASEIAHRQKAVCASIFSYAIQCGFTERNLVTDMKDVLKTVRAGHFAAIETDELPKFLAILDRNEARMFAPTRIALRLMLLCFVRTSELIETPWCEIDLEHGEWIIPWQRMKRGKLTVNPDMTNHHVCLSRQALELLHELHAITGRSKYLFPNQRDHEKPISNNTILVALGRMGYKGKMTGHGFRALAMSTIKERLGYRHEVVDRQLAHAPKDKVASAYDRAQFLAERRRMMQDWADYIDAVSGKGAPPLTPRLTLVSGESSRDGGTGGHHV</sequence>
<dbReference type="InterPro" id="IPR050808">
    <property type="entry name" value="Phage_Integrase"/>
</dbReference>
<reference evidence="9 10" key="1">
    <citation type="submission" date="2018-10" db="EMBL/GenBank/DDBJ databases">
        <title>Effects of UV and annual dynamics of microbial communities in freshwater RAS systems.</title>
        <authorList>
            <person name="Bekkelund A.K."/>
            <person name="Hansen B.R."/>
            <person name="Stokken H."/>
            <person name="Eriksen B.F."/>
            <person name="Kashulin N.A."/>
        </authorList>
    </citation>
    <scope>NUCLEOTIDE SEQUENCE [LARGE SCALE GENOMIC DNA]</scope>
    <source>
        <strain evidence="9 10">BHSEK</strain>
    </source>
</reference>
<evidence type="ECO:0000256" key="4">
    <source>
        <dbReference type="ARBA" id="ARBA00023172"/>
    </source>
</evidence>
<evidence type="ECO:0000256" key="2">
    <source>
        <dbReference type="ARBA" id="ARBA00022908"/>
    </source>
</evidence>
<evidence type="ECO:0000256" key="5">
    <source>
        <dbReference type="PROSITE-ProRule" id="PRU01248"/>
    </source>
</evidence>
<keyword evidence="2" id="KW-0229">DNA integration</keyword>
<evidence type="ECO:0000256" key="6">
    <source>
        <dbReference type="SAM" id="MobiDB-lite"/>
    </source>
</evidence>
<dbReference type="InterPro" id="IPR025166">
    <property type="entry name" value="Integrase_DNA_bind_dom"/>
</dbReference>
<dbReference type="PANTHER" id="PTHR30629">
    <property type="entry name" value="PROPHAGE INTEGRASE"/>
    <property type="match status" value="1"/>
</dbReference>
<dbReference type="InterPro" id="IPR044068">
    <property type="entry name" value="CB"/>
</dbReference>
<dbReference type="InterPro" id="IPR053876">
    <property type="entry name" value="Phage_int_M"/>
</dbReference>
<feature type="region of interest" description="Disordered" evidence="6">
    <location>
        <begin position="414"/>
        <end position="436"/>
    </location>
</feature>
<dbReference type="InterPro" id="IPR013762">
    <property type="entry name" value="Integrase-like_cat_sf"/>
</dbReference>
<organism evidence="9 10">
    <name type="scientific">Janthinobacterium agaricidamnosum</name>
    <dbReference type="NCBI Taxonomy" id="55508"/>
    <lineage>
        <taxon>Bacteria</taxon>
        <taxon>Pseudomonadati</taxon>
        <taxon>Pseudomonadota</taxon>
        <taxon>Betaproteobacteria</taxon>
        <taxon>Burkholderiales</taxon>
        <taxon>Oxalobacteraceae</taxon>
        <taxon>Janthinobacterium</taxon>
    </lineage>
</organism>
<proteinExistence type="inferred from homology"/>
<evidence type="ECO:0000259" key="7">
    <source>
        <dbReference type="PROSITE" id="PS51898"/>
    </source>
</evidence>
<accession>A0A3G2E5I0</accession>
<dbReference type="AlphaFoldDB" id="A0A3G2E5I0"/>
<comment type="similarity">
    <text evidence="1">Belongs to the 'phage' integrase family.</text>
</comment>
<dbReference type="InterPro" id="IPR038488">
    <property type="entry name" value="Integrase_DNA-bd_sf"/>
</dbReference>
<dbReference type="PROSITE" id="PS51900">
    <property type="entry name" value="CB"/>
    <property type="match status" value="1"/>
</dbReference>
<feature type="domain" description="Core-binding (CB)" evidence="8">
    <location>
        <begin position="104"/>
        <end position="185"/>
    </location>
</feature>
<evidence type="ECO:0000256" key="3">
    <source>
        <dbReference type="ARBA" id="ARBA00023125"/>
    </source>
</evidence>
<dbReference type="Pfam" id="PF13356">
    <property type="entry name" value="Arm-DNA-bind_3"/>
    <property type="match status" value="1"/>
</dbReference>
<dbReference type="GO" id="GO:0015074">
    <property type="term" value="P:DNA integration"/>
    <property type="evidence" value="ECO:0007669"/>
    <property type="project" value="UniProtKB-KW"/>
</dbReference>
<dbReference type="Gene3D" id="1.10.443.10">
    <property type="entry name" value="Intergrase catalytic core"/>
    <property type="match status" value="1"/>
</dbReference>
<dbReference type="CDD" id="cd00801">
    <property type="entry name" value="INT_P4_C"/>
    <property type="match status" value="1"/>
</dbReference>
<keyword evidence="10" id="KW-1185">Reference proteome</keyword>
<dbReference type="InterPro" id="IPR010998">
    <property type="entry name" value="Integrase_recombinase_N"/>
</dbReference>
<dbReference type="PANTHER" id="PTHR30629:SF2">
    <property type="entry name" value="PROPHAGE INTEGRASE INTS-RELATED"/>
    <property type="match status" value="1"/>
</dbReference>
<evidence type="ECO:0000259" key="8">
    <source>
        <dbReference type="PROSITE" id="PS51900"/>
    </source>
</evidence>
<feature type="domain" description="Tyr recombinase" evidence="7">
    <location>
        <begin position="208"/>
        <end position="396"/>
    </location>
</feature>
<protein>
    <submittedName>
        <fullName evidence="9">DUF4102 domain-containing protein</fullName>
    </submittedName>
</protein>
<dbReference type="InterPro" id="IPR011010">
    <property type="entry name" value="DNA_brk_join_enz"/>
</dbReference>
<evidence type="ECO:0000256" key="1">
    <source>
        <dbReference type="ARBA" id="ARBA00008857"/>
    </source>
</evidence>
<dbReference type="InterPro" id="IPR002104">
    <property type="entry name" value="Integrase_catalytic"/>
</dbReference>
<dbReference type="RefSeq" id="WP_121668594.1">
    <property type="nucleotide sequence ID" value="NZ_CP033019.1"/>
</dbReference>
<dbReference type="GO" id="GO:0003677">
    <property type="term" value="F:DNA binding"/>
    <property type="evidence" value="ECO:0007669"/>
    <property type="project" value="UniProtKB-UniRule"/>
</dbReference>
<dbReference type="SUPFAM" id="SSF56349">
    <property type="entry name" value="DNA breaking-rejoining enzymes"/>
    <property type="match status" value="1"/>
</dbReference>
<dbReference type="Gene3D" id="1.10.150.130">
    <property type="match status" value="1"/>
</dbReference>
<dbReference type="Proteomes" id="UP000279594">
    <property type="component" value="Chromosome"/>
</dbReference>
<dbReference type="Gene3D" id="3.30.160.390">
    <property type="entry name" value="Integrase, DNA-binding domain"/>
    <property type="match status" value="1"/>
</dbReference>
<dbReference type="GO" id="GO:0006310">
    <property type="term" value="P:DNA recombination"/>
    <property type="evidence" value="ECO:0007669"/>
    <property type="project" value="UniProtKB-KW"/>
</dbReference>
<gene>
    <name evidence="9" type="ORF">D9M09_03655</name>
</gene>
<dbReference type="Pfam" id="PF00589">
    <property type="entry name" value="Phage_integrase"/>
    <property type="match status" value="1"/>
</dbReference>
<evidence type="ECO:0000313" key="9">
    <source>
        <dbReference type="EMBL" id="AYM74990.1"/>
    </source>
</evidence>
<keyword evidence="3 5" id="KW-0238">DNA-binding</keyword>
<evidence type="ECO:0000313" key="10">
    <source>
        <dbReference type="Proteomes" id="UP000279594"/>
    </source>
</evidence>
<dbReference type="EMBL" id="CP033019">
    <property type="protein sequence ID" value="AYM74990.1"/>
    <property type="molecule type" value="Genomic_DNA"/>
</dbReference>
<dbReference type="PROSITE" id="PS51898">
    <property type="entry name" value="TYR_RECOMBINASE"/>
    <property type="match status" value="1"/>
</dbReference>
<keyword evidence="4" id="KW-0233">DNA recombination</keyword>
<name>A0A3G2E5I0_9BURK</name>